<evidence type="ECO:0000313" key="5">
    <source>
        <dbReference type="Proteomes" id="UP001159427"/>
    </source>
</evidence>
<dbReference type="Pfam" id="PF00023">
    <property type="entry name" value="Ank"/>
    <property type="match status" value="2"/>
</dbReference>
<feature type="repeat" description="ANK" evidence="3">
    <location>
        <begin position="63"/>
        <end position="92"/>
    </location>
</feature>
<dbReference type="PANTHER" id="PTHR24161:SF85">
    <property type="entry name" value="PALMITOYLTRANSFERASE HIP14"/>
    <property type="match status" value="1"/>
</dbReference>
<dbReference type="PRINTS" id="PR01415">
    <property type="entry name" value="ANKYRIN"/>
</dbReference>
<dbReference type="Gene3D" id="1.25.40.20">
    <property type="entry name" value="Ankyrin repeat-containing domain"/>
    <property type="match status" value="4"/>
</dbReference>
<dbReference type="EMBL" id="CALNXI010003332">
    <property type="protein sequence ID" value="CAH3192927.1"/>
    <property type="molecule type" value="Genomic_DNA"/>
</dbReference>
<proteinExistence type="predicted"/>
<organism evidence="4 5">
    <name type="scientific">Porites evermanni</name>
    <dbReference type="NCBI Taxonomy" id="104178"/>
    <lineage>
        <taxon>Eukaryota</taxon>
        <taxon>Metazoa</taxon>
        <taxon>Cnidaria</taxon>
        <taxon>Anthozoa</taxon>
        <taxon>Hexacorallia</taxon>
        <taxon>Scleractinia</taxon>
        <taxon>Fungiina</taxon>
        <taxon>Poritidae</taxon>
        <taxon>Porites</taxon>
    </lineage>
</organism>
<feature type="repeat" description="ANK" evidence="3">
    <location>
        <begin position="93"/>
        <end position="125"/>
    </location>
</feature>
<keyword evidence="2 3" id="KW-0040">ANK repeat</keyword>
<feature type="non-terminal residue" evidence="4">
    <location>
        <position position="1"/>
    </location>
</feature>
<feature type="repeat" description="ANK" evidence="3">
    <location>
        <begin position="200"/>
        <end position="234"/>
    </location>
</feature>
<evidence type="ECO:0000313" key="4">
    <source>
        <dbReference type="EMBL" id="CAH3192927.1"/>
    </source>
</evidence>
<dbReference type="Proteomes" id="UP001159427">
    <property type="component" value="Unassembled WGS sequence"/>
</dbReference>
<evidence type="ECO:0000256" key="2">
    <source>
        <dbReference type="ARBA" id="ARBA00023043"/>
    </source>
</evidence>
<gene>
    <name evidence="4" type="ORF">PEVE_00024868</name>
</gene>
<dbReference type="InterPro" id="IPR036770">
    <property type="entry name" value="Ankyrin_rpt-contain_sf"/>
</dbReference>
<dbReference type="InterPro" id="IPR002110">
    <property type="entry name" value="Ankyrin_rpt"/>
</dbReference>
<dbReference type="SMART" id="SM00248">
    <property type="entry name" value="ANK"/>
    <property type="match status" value="11"/>
</dbReference>
<keyword evidence="5" id="KW-1185">Reference proteome</keyword>
<dbReference type="SUPFAM" id="SSF48403">
    <property type="entry name" value="Ankyrin repeat"/>
    <property type="match status" value="2"/>
</dbReference>
<feature type="repeat" description="ANK" evidence="3">
    <location>
        <begin position="602"/>
        <end position="642"/>
    </location>
</feature>
<comment type="caution">
    <text evidence="4">The sequence shown here is derived from an EMBL/GenBank/DDBJ whole genome shotgun (WGS) entry which is preliminary data.</text>
</comment>
<feature type="repeat" description="ANK" evidence="3">
    <location>
        <begin position="235"/>
        <end position="267"/>
    </location>
</feature>
<dbReference type="PROSITE" id="PS50297">
    <property type="entry name" value="ANK_REP_REGION"/>
    <property type="match status" value="7"/>
</dbReference>
<evidence type="ECO:0000256" key="1">
    <source>
        <dbReference type="ARBA" id="ARBA00022737"/>
    </source>
</evidence>
<name>A0ABN8SMT2_9CNID</name>
<feature type="repeat" description="ANK" evidence="3">
    <location>
        <begin position="167"/>
        <end position="199"/>
    </location>
</feature>
<sequence length="700" mass="78138">LGNPPLVYAVERGSLDIVNVLLKYKADIEVGGKCQRLTRDLSGIYDNNIYLDGSNWFTYTCCTPLFLAAAYGHLDILRYLVENGADINVCSDDHCTPLMIAIKMGHINVATYLVEHGAKVDLKDDRGCTALHHAMYYYHHDRLEVCSCLIERGADVNGCYNNKSPQNGRTPLMIASRYGQLDAMSFLIKQGANVNLQDKEGETALHYAIDRSDVSCEVLSCLIENGANFDAFSNSGCTPLMKAIHSQLIQVVTYLIEHGANIDLQDKNGNTALHHAVGVTNFCDIIDHLVTGGASHICNNQGLTPLLLVSDRGNVAVVAHLNKRPEITKEQRINALELLGASLVILHAAGFERSFEKGLKYIKRGMEERFSNLTEPLLKQSTEQAVKAYQNRKECQSLEEFAQMEGDLDTMVIESIVIRERIIGNESESLRYVTAAAGCYFHANRNFSTCLALYRHAVKIAQSSKQSADFQLDNMSRLLHEEFKRSGLPKVKNHLIELFELILLEYETQHKVKKPNSLSRLFDISAKVVLFISKVEFHGESKRSNLSTMLKQLFRKDPQDRSGNTLLHKIIECHMDNEVYSCLDSVKLLLGAGFNVNAKNKKGNTPLHIAAKFKPRSGKICLVAEILQVLIDGGAHHDFVNNDSKTPMDMAKTDEACMILSESRNLELRCISARAVRKFGTPYLGVVPKTLEKYINMHSS</sequence>
<dbReference type="PROSITE" id="PS50088">
    <property type="entry name" value="ANK_REPEAT"/>
    <property type="match status" value="8"/>
</dbReference>
<feature type="repeat" description="ANK" evidence="3">
    <location>
        <begin position="126"/>
        <end position="157"/>
    </location>
</feature>
<dbReference type="PANTHER" id="PTHR24161">
    <property type="entry name" value="ANK_REP_REGION DOMAIN-CONTAINING PROTEIN-RELATED"/>
    <property type="match status" value="1"/>
</dbReference>
<dbReference type="Pfam" id="PF13637">
    <property type="entry name" value="Ank_4"/>
    <property type="match status" value="1"/>
</dbReference>
<keyword evidence="1" id="KW-0677">Repeat</keyword>
<accession>A0ABN8SMT2</accession>
<reference evidence="4 5" key="1">
    <citation type="submission" date="2022-05" db="EMBL/GenBank/DDBJ databases">
        <authorList>
            <consortium name="Genoscope - CEA"/>
            <person name="William W."/>
        </authorList>
    </citation>
    <scope>NUCLEOTIDE SEQUENCE [LARGE SCALE GENOMIC DNA]</scope>
</reference>
<feature type="repeat" description="ANK" evidence="3">
    <location>
        <begin position="1"/>
        <end position="33"/>
    </location>
</feature>
<dbReference type="Pfam" id="PF12796">
    <property type="entry name" value="Ank_2"/>
    <property type="match status" value="2"/>
</dbReference>
<protein>
    <submittedName>
        <fullName evidence="4">Uncharacterized protein</fullName>
    </submittedName>
</protein>
<evidence type="ECO:0000256" key="3">
    <source>
        <dbReference type="PROSITE-ProRule" id="PRU00023"/>
    </source>
</evidence>